<gene>
    <name evidence="2" type="ORF">EDD33_1709</name>
</gene>
<keyword evidence="1" id="KW-0472">Membrane</keyword>
<keyword evidence="1" id="KW-1133">Transmembrane helix</keyword>
<evidence type="ECO:0000256" key="1">
    <source>
        <dbReference type="SAM" id="Phobius"/>
    </source>
</evidence>
<keyword evidence="3" id="KW-1185">Reference proteome</keyword>
<organism evidence="2 3">
    <name type="scientific">Nocardioides aurantiacus</name>
    <dbReference type="NCBI Taxonomy" id="86796"/>
    <lineage>
        <taxon>Bacteria</taxon>
        <taxon>Bacillati</taxon>
        <taxon>Actinomycetota</taxon>
        <taxon>Actinomycetes</taxon>
        <taxon>Propionibacteriales</taxon>
        <taxon>Nocardioidaceae</taxon>
        <taxon>Nocardioides</taxon>
    </lineage>
</organism>
<feature type="transmembrane region" description="Helical" evidence="1">
    <location>
        <begin position="157"/>
        <end position="179"/>
    </location>
</feature>
<accession>A0A3N2CTJ6</accession>
<dbReference type="Proteomes" id="UP000281738">
    <property type="component" value="Unassembled WGS sequence"/>
</dbReference>
<name>A0A3N2CTJ6_9ACTN</name>
<dbReference type="EMBL" id="RKHO01000001">
    <property type="protein sequence ID" value="ROR90860.1"/>
    <property type="molecule type" value="Genomic_DNA"/>
</dbReference>
<keyword evidence="1" id="KW-0812">Transmembrane</keyword>
<feature type="transmembrane region" description="Helical" evidence="1">
    <location>
        <begin position="186"/>
        <end position="209"/>
    </location>
</feature>
<proteinExistence type="predicted"/>
<feature type="transmembrane region" description="Helical" evidence="1">
    <location>
        <begin position="69"/>
        <end position="89"/>
    </location>
</feature>
<comment type="caution">
    <text evidence="2">The sequence shown here is derived from an EMBL/GenBank/DDBJ whole genome shotgun (WGS) entry which is preliminary data.</text>
</comment>
<dbReference type="OrthoDB" id="3686802at2"/>
<sequence>MLRNVFTKALRDQRWALLGWGTGLVLLVLAESSVWPTIRDMPDLDRLLEGYPRALEELFDLSAMTTATGFMNAELFTLVLPMLFIIFGVTRGARMVAGEEEAGTLGPLLVTRLSPRSLLLQKAAALVVAVVALGLVLLSSTWASSTFFDLGLSVPDIASGTLAVVLLGTEFGLLALAVGAASGRRALALGVAGSLALASYLLYALGLLVDALEPWRMISPFAQALSQGPLGAGVPPSFAWLLLGAAVVVAASLPVFTRRDVRGA</sequence>
<evidence type="ECO:0000313" key="2">
    <source>
        <dbReference type="EMBL" id="ROR90860.1"/>
    </source>
</evidence>
<feature type="transmembrane region" description="Helical" evidence="1">
    <location>
        <begin position="238"/>
        <end position="256"/>
    </location>
</feature>
<protein>
    <submittedName>
        <fullName evidence="2">ABC-2 type transport system permease protein</fullName>
    </submittedName>
</protein>
<reference evidence="2 3" key="1">
    <citation type="submission" date="2018-11" db="EMBL/GenBank/DDBJ databases">
        <title>Sequencing the genomes of 1000 actinobacteria strains.</title>
        <authorList>
            <person name="Klenk H.-P."/>
        </authorList>
    </citation>
    <scope>NUCLEOTIDE SEQUENCE [LARGE SCALE GENOMIC DNA]</scope>
    <source>
        <strain evidence="2 3">DSM 12652</strain>
    </source>
</reference>
<dbReference type="AlphaFoldDB" id="A0A3N2CTJ6"/>
<feature type="transmembrane region" description="Helical" evidence="1">
    <location>
        <begin position="123"/>
        <end position="145"/>
    </location>
</feature>
<evidence type="ECO:0000313" key="3">
    <source>
        <dbReference type="Proteomes" id="UP000281738"/>
    </source>
</evidence>